<dbReference type="RefSeq" id="XP_017773883.1">
    <property type="nucleotide sequence ID" value="XM_017918394.1"/>
</dbReference>
<keyword evidence="7" id="KW-0325">Glycoprotein</keyword>
<feature type="chain" id="PRO_5045277842" description="acid phosphatase" evidence="8">
    <location>
        <begin position="18"/>
        <end position="373"/>
    </location>
</feature>
<proteinExistence type="inferred from homology"/>
<evidence type="ECO:0000256" key="6">
    <source>
        <dbReference type="ARBA" id="ARBA00023157"/>
    </source>
</evidence>
<evidence type="ECO:0000256" key="5">
    <source>
        <dbReference type="ARBA" id="ARBA00022801"/>
    </source>
</evidence>
<accession>A0ABM1MH33</accession>
<dbReference type="CDD" id="cd07061">
    <property type="entry name" value="HP_HAP_like"/>
    <property type="match status" value="1"/>
</dbReference>
<organism evidence="9 10">
    <name type="scientific">Nicrophorus vespilloides</name>
    <name type="common">Boreal carrion beetle</name>
    <dbReference type="NCBI Taxonomy" id="110193"/>
    <lineage>
        <taxon>Eukaryota</taxon>
        <taxon>Metazoa</taxon>
        <taxon>Ecdysozoa</taxon>
        <taxon>Arthropoda</taxon>
        <taxon>Hexapoda</taxon>
        <taxon>Insecta</taxon>
        <taxon>Pterygota</taxon>
        <taxon>Neoptera</taxon>
        <taxon>Endopterygota</taxon>
        <taxon>Coleoptera</taxon>
        <taxon>Polyphaga</taxon>
        <taxon>Staphyliniformia</taxon>
        <taxon>Silphidae</taxon>
        <taxon>Nicrophorinae</taxon>
        <taxon>Nicrophorus</taxon>
    </lineage>
</organism>
<dbReference type="EC" id="3.1.3.2" evidence="3"/>
<keyword evidence="4 8" id="KW-0732">Signal</keyword>
<evidence type="ECO:0000256" key="4">
    <source>
        <dbReference type="ARBA" id="ARBA00022729"/>
    </source>
</evidence>
<dbReference type="InterPro" id="IPR000560">
    <property type="entry name" value="His_Pase_clade-2"/>
</dbReference>
<evidence type="ECO:0000313" key="9">
    <source>
        <dbReference type="Proteomes" id="UP000695000"/>
    </source>
</evidence>
<dbReference type="InterPro" id="IPR029033">
    <property type="entry name" value="His_PPase_superfam"/>
</dbReference>
<evidence type="ECO:0000256" key="2">
    <source>
        <dbReference type="ARBA" id="ARBA00005375"/>
    </source>
</evidence>
<reference evidence="10" key="1">
    <citation type="submission" date="2025-08" db="UniProtKB">
        <authorList>
            <consortium name="RefSeq"/>
        </authorList>
    </citation>
    <scope>IDENTIFICATION</scope>
    <source>
        <tissue evidence="10">Whole Larva</tissue>
    </source>
</reference>
<dbReference type="Gene3D" id="3.40.50.1240">
    <property type="entry name" value="Phosphoglycerate mutase-like"/>
    <property type="match status" value="1"/>
</dbReference>
<dbReference type="InterPro" id="IPR050645">
    <property type="entry name" value="Histidine_acid_phosphatase"/>
</dbReference>
<protein>
    <recommendedName>
        <fullName evidence="3">acid phosphatase</fullName>
        <ecNumber evidence="3">3.1.3.2</ecNumber>
    </recommendedName>
</protein>
<sequence length="373" mass="42785">MFKKIVFLFSLTAVIAALPDTELVQVHTIFRHGERTTYKFYPNDPNINDTFYPVGMGGLTNNGKMGEYKLGQFLRKMYNDFLGEHYVDGILEARSTFTARTLMSAQLVLAGLFPPEKTQLWNKDLPWQPIPVFSRLKSEEDLMHPDNCELKKMIMQNLPNRPEIQNVFIKPHKKLFEFIERNSGMPIRNLEDLIEFYFIVNTEDDLKLPMPEWVGQVYPEPLYSTAALQYSYANANLDLKRINAGYLLKKILDDSKEKIANESSNKNVKMYLYSGHESTIGFMLYSLKVLKTHIPPYGSAIIFELRKDSADNYYIQMRYRNKTDATVAQDLVIPGCASLCPIDQFIDLQKALLPVVSIAEACEITQADAAIYL</sequence>
<evidence type="ECO:0000313" key="10">
    <source>
        <dbReference type="RefSeq" id="XP_017773883.1"/>
    </source>
</evidence>
<keyword evidence="9" id="KW-1185">Reference proteome</keyword>
<name>A0ABM1MH33_NICVS</name>
<dbReference type="PANTHER" id="PTHR11567:SF211">
    <property type="entry name" value="PROSTATIC ACID PHOSPHATASE"/>
    <property type="match status" value="1"/>
</dbReference>
<evidence type="ECO:0000256" key="7">
    <source>
        <dbReference type="ARBA" id="ARBA00023180"/>
    </source>
</evidence>
<dbReference type="Pfam" id="PF00328">
    <property type="entry name" value="His_Phos_2"/>
    <property type="match status" value="1"/>
</dbReference>
<gene>
    <name evidence="10" type="primary">LOC108560726</name>
</gene>
<dbReference type="PANTHER" id="PTHR11567">
    <property type="entry name" value="ACID PHOSPHATASE-RELATED"/>
    <property type="match status" value="1"/>
</dbReference>
<evidence type="ECO:0000256" key="8">
    <source>
        <dbReference type="SAM" id="SignalP"/>
    </source>
</evidence>
<dbReference type="Proteomes" id="UP000695000">
    <property type="component" value="Unplaced"/>
</dbReference>
<dbReference type="SUPFAM" id="SSF53254">
    <property type="entry name" value="Phosphoglycerate mutase-like"/>
    <property type="match status" value="1"/>
</dbReference>
<evidence type="ECO:0000256" key="1">
    <source>
        <dbReference type="ARBA" id="ARBA00000032"/>
    </source>
</evidence>
<keyword evidence="6" id="KW-1015">Disulfide bond</keyword>
<dbReference type="GeneID" id="108560726"/>
<feature type="signal peptide" evidence="8">
    <location>
        <begin position="1"/>
        <end position="17"/>
    </location>
</feature>
<comment type="catalytic activity">
    <reaction evidence="1">
        <text>a phosphate monoester + H2O = an alcohol + phosphate</text>
        <dbReference type="Rhea" id="RHEA:15017"/>
        <dbReference type="ChEBI" id="CHEBI:15377"/>
        <dbReference type="ChEBI" id="CHEBI:30879"/>
        <dbReference type="ChEBI" id="CHEBI:43474"/>
        <dbReference type="ChEBI" id="CHEBI:67140"/>
        <dbReference type="EC" id="3.1.3.2"/>
    </reaction>
</comment>
<keyword evidence="5" id="KW-0378">Hydrolase</keyword>
<evidence type="ECO:0000256" key="3">
    <source>
        <dbReference type="ARBA" id="ARBA00012646"/>
    </source>
</evidence>
<comment type="similarity">
    <text evidence="2">Belongs to the histidine acid phosphatase family.</text>
</comment>